<evidence type="ECO:0000313" key="2">
    <source>
        <dbReference type="EMBL" id="MBP1953590.1"/>
    </source>
</evidence>
<dbReference type="Proteomes" id="UP000614609">
    <property type="component" value="Unassembled WGS sequence"/>
</dbReference>
<dbReference type="AlphaFoldDB" id="A0A830FND2"/>
<dbReference type="Proteomes" id="UP000765891">
    <property type="component" value="Unassembled WGS sequence"/>
</dbReference>
<comment type="caution">
    <text evidence="1">The sequence shown here is derived from an EMBL/GenBank/DDBJ whole genome shotgun (WGS) entry which is preliminary data.</text>
</comment>
<proteinExistence type="predicted"/>
<dbReference type="EMBL" id="JAGGKO010000001">
    <property type="protein sequence ID" value="MBP1953590.1"/>
    <property type="molecule type" value="Genomic_DNA"/>
</dbReference>
<accession>A0A830FND2</accession>
<sequence length="124" mass="12652">MTTIPDVGLEARGDLVRNAVAYVALGTGQNEATDATALASPAYGAAASNANVELVETTDTGGFEVVIRVKGGTEVAGGTAISEMAVYDGDPEAGGTLLTIDEFEPVTVEAGHTEEFTIPHDPSR</sequence>
<reference evidence="1" key="1">
    <citation type="journal article" date="2014" name="Int. J. Syst. Evol. Microbiol.">
        <title>Complete genome sequence of Corynebacterium casei LMG S-19264T (=DSM 44701T), isolated from a smear-ripened cheese.</title>
        <authorList>
            <consortium name="US DOE Joint Genome Institute (JGI-PGF)"/>
            <person name="Walter F."/>
            <person name="Albersmeier A."/>
            <person name="Kalinowski J."/>
            <person name="Ruckert C."/>
        </authorList>
    </citation>
    <scope>NUCLEOTIDE SEQUENCE</scope>
    <source>
        <strain evidence="1">JCM 16108</strain>
    </source>
</reference>
<evidence type="ECO:0000313" key="3">
    <source>
        <dbReference type="Proteomes" id="UP000614609"/>
    </source>
</evidence>
<dbReference type="EMBL" id="BMOO01000003">
    <property type="protein sequence ID" value="GGM64134.1"/>
    <property type="molecule type" value="Genomic_DNA"/>
</dbReference>
<protein>
    <submittedName>
        <fullName evidence="1">Uncharacterized protein</fullName>
    </submittedName>
</protein>
<gene>
    <name evidence="1" type="ORF">GCM10009017_12730</name>
    <name evidence="2" type="ORF">J2752_000471</name>
</gene>
<reference evidence="2" key="3">
    <citation type="submission" date="2021-03" db="EMBL/GenBank/DDBJ databases">
        <title>Genomic Encyclopedia of Type Strains, Phase IV (KMG-IV): sequencing the most valuable type-strain genomes for metagenomic binning, comparative biology and taxonomic classification.</title>
        <authorList>
            <person name="Goeker M."/>
        </authorList>
    </citation>
    <scope>NUCLEOTIDE SEQUENCE</scope>
    <source>
        <strain evidence="2">DSM 22443</strain>
    </source>
</reference>
<keyword evidence="3" id="KW-1185">Reference proteome</keyword>
<evidence type="ECO:0000313" key="1">
    <source>
        <dbReference type="EMBL" id="GGM64134.1"/>
    </source>
</evidence>
<dbReference type="RefSeq" id="WP_188871066.1">
    <property type="nucleotide sequence ID" value="NZ_BMOO01000003.1"/>
</dbReference>
<organism evidence="1 3">
    <name type="scientific">Halarchaeum rubridurum</name>
    <dbReference type="NCBI Taxonomy" id="489911"/>
    <lineage>
        <taxon>Archaea</taxon>
        <taxon>Methanobacteriati</taxon>
        <taxon>Methanobacteriota</taxon>
        <taxon>Stenosarchaea group</taxon>
        <taxon>Halobacteria</taxon>
        <taxon>Halobacteriales</taxon>
        <taxon>Halobacteriaceae</taxon>
    </lineage>
</organism>
<reference evidence="1" key="2">
    <citation type="submission" date="2020-09" db="EMBL/GenBank/DDBJ databases">
        <authorList>
            <person name="Sun Q."/>
            <person name="Ohkuma M."/>
        </authorList>
    </citation>
    <scope>NUCLEOTIDE SEQUENCE</scope>
    <source>
        <strain evidence="1">JCM 16108</strain>
    </source>
</reference>
<name>A0A830FND2_9EURY</name>